<comment type="caution">
    <text evidence="1">The sequence shown here is derived from an EMBL/GenBank/DDBJ whole genome shotgun (WGS) entry which is preliminary data.</text>
</comment>
<protein>
    <submittedName>
        <fullName evidence="1">Uncharacterized protein</fullName>
    </submittedName>
</protein>
<evidence type="ECO:0000313" key="1">
    <source>
        <dbReference type="EMBL" id="MYH62740.1"/>
    </source>
</evidence>
<accession>A0A6B1G2Q7</accession>
<sequence>MTDEKLYHEHLHGPWHERWGIWHSDPEVRQGGDMQRRTMRQTTYEYLWPFEYPNFTIRSTWWGERHGRELDLPPAGYITVVEEQPIVAVTVIGSACSPPGWIMIDG</sequence>
<dbReference type="EMBL" id="VYDA01000487">
    <property type="protein sequence ID" value="MYH62740.1"/>
    <property type="molecule type" value="Genomic_DNA"/>
</dbReference>
<feature type="non-terminal residue" evidence="1">
    <location>
        <position position="106"/>
    </location>
</feature>
<gene>
    <name evidence="1" type="ORF">F4148_13615</name>
</gene>
<proteinExistence type="predicted"/>
<dbReference type="AlphaFoldDB" id="A0A6B1G2Q7"/>
<organism evidence="1">
    <name type="scientific">Caldilineaceae bacterium SB0675_bin_29</name>
    <dbReference type="NCBI Taxonomy" id="2605266"/>
    <lineage>
        <taxon>Bacteria</taxon>
        <taxon>Bacillati</taxon>
        <taxon>Chloroflexota</taxon>
        <taxon>Caldilineae</taxon>
        <taxon>Caldilineales</taxon>
        <taxon>Caldilineaceae</taxon>
    </lineage>
</organism>
<name>A0A6B1G2Q7_9CHLR</name>
<reference evidence="1" key="1">
    <citation type="submission" date="2019-09" db="EMBL/GenBank/DDBJ databases">
        <title>Characterisation of the sponge microbiome using genome-centric metagenomics.</title>
        <authorList>
            <person name="Engelberts J.P."/>
            <person name="Robbins S.J."/>
            <person name="De Goeij J.M."/>
            <person name="Aranda M."/>
            <person name="Bell S.C."/>
            <person name="Webster N.S."/>
        </authorList>
    </citation>
    <scope>NUCLEOTIDE SEQUENCE</scope>
    <source>
        <strain evidence="1">SB0675_bin_29</strain>
    </source>
</reference>